<feature type="region of interest" description="Disordered" evidence="3">
    <location>
        <begin position="434"/>
        <end position="767"/>
    </location>
</feature>
<dbReference type="AlphaFoldDB" id="A0A1E3IH67"/>
<keyword evidence="2" id="KW-0539">Nucleus</keyword>
<reference evidence="4" key="2">
    <citation type="journal article" date="2022" name="Elife">
        <title>Obligate sexual reproduction of a homothallic fungus closely related to the Cryptococcus pathogenic species complex.</title>
        <authorList>
            <person name="Passer A.R."/>
            <person name="Clancey S.A."/>
            <person name="Shea T."/>
            <person name="David-Palma M."/>
            <person name="Averette A.F."/>
            <person name="Boekhout T."/>
            <person name="Porcel B.M."/>
            <person name="Nowrousian M."/>
            <person name="Cuomo C.A."/>
            <person name="Sun S."/>
            <person name="Heitman J."/>
            <person name="Coelho M.A."/>
        </authorList>
    </citation>
    <scope>NUCLEOTIDE SEQUENCE</scope>
    <source>
        <strain evidence="4">CBS 7841</strain>
    </source>
</reference>
<dbReference type="GeneID" id="91086113"/>
<feature type="compositionally biased region" description="Polar residues" evidence="3">
    <location>
        <begin position="735"/>
        <end position="745"/>
    </location>
</feature>
<evidence type="ECO:0000313" key="4">
    <source>
        <dbReference type="EMBL" id="WVN86729.1"/>
    </source>
</evidence>
<feature type="compositionally biased region" description="Polar residues" evidence="3">
    <location>
        <begin position="493"/>
        <end position="512"/>
    </location>
</feature>
<feature type="compositionally biased region" description="Low complexity" evidence="3">
    <location>
        <begin position="670"/>
        <end position="687"/>
    </location>
</feature>
<proteinExistence type="predicted"/>
<comment type="subcellular location">
    <subcellularLocation>
        <location evidence="1">Nucleus</location>
    </subcellularLocation>
</comment>
<accession>A0A1E3IH67</accession>
<reference evidence="4" key="1">
    <citation type="submission" date="2016-06" db="EMBL/GenBank/DDBJ databases">
        <authorList>
            <person name="Cuomo C."/>
            <person name="Litvintseva A."/>
            <person name="Heitman J."/>
            <person name="Chen Y."/>
            <person name="Sun S."/>
            <person name="Springer D."/>
            <person name="Dromer F."/>
            <person name="Young S."/>
            <person name="Zeng Q."/>
            <person name="Chapman S."/>
            <person name="Gujja S."/>
            <person name="Saif S."/>
            <person name="Birren B."/>
        </authorList>
    </citation>
    <scope>NUCLEOTIDE SEQUENCE</scope>
    <source>
        <strain evidence="4">CBS 7841</strain>
    </source>
</reference>
<gene>
    <name evidence="4" type="ORF">L203_101901</name>
</gene>
<name>A0A1E3IH67_9TREE</name>
<feature type="compositionally biased region" description="Basic and acidic residues" evidence="3">
    <location>
        <begin position="578"/>
        <end position="590"/>
    </location>
</feature>
<evidence type="ECO:0000313" key="5">
    <source>
        <dbReference type="Proteomes" id="UP000094043"/>
    </source>
</evidence>
<feature type="compositionally biased region" description="Low complexity" evidence="3">
    <location>
        <begin position="483"/>
        <end position="492"/>
    </location>
</feature>
<reference evidence="4" key="3">
    <citation type="submission" date="2024-01" db="EMBL/GenBank/DDBJ databases">
        <authorList>
            <person name="Coelho M.A."/>
            <person name="David-Palma M."/>
            <person name="Shea T."/>
            <person name="Sun S."/>
            <person name="Cuomo C.A."/>
            <person name="Heitman J."/>
        </authorList>
    </citation>
    <scope>NUCLEOTIDE SEQUENCE</scope>
    <source>
        <strain evidence="4">CBS 7841</strain>
    </source>
</reference>
<evidence type="ECO:0000256" key="3">
    <source>
        <dbReference type="SAM" id="MobiDB-lite"/>
    </source>
</evidence>
<feature type="compositionally biased region" description="Polar residues" evidence="3">
    <location>
        <begin position="463"/>
        <end position="475"/>
    </location>
</feature>
<dbReference type="InterPro" id="IPR025151">
    <property type="entry name" value="ELYS_dom"/>
</dbReference>
<dbReference type="Pfam" id="PF13934">
    <property type="entry name" value="ELYS"/>
    <property type="match status" value="1"/>
</dbReference>
<dbReference type="GO" id="GO:0005634">
    <property type="term" value="C:nucleus"/>
    <property type="evidence" value="ECO:0007669"/>
    <property type="project" value="UniProtKB-SubCell"/>
</dbReference>
<sequence>METADQFAIPEPILRHFDLTSSPWDAEFSEHCSQQRQILPGGKLFFDRLLEFANIDGQALYPPKSPADIRRLLHAIHATELDRLKKDCYYYYLLGDYDSKAPELTAIGHIEGMDVDNEDGAIVKKSEEDDIKTRRRYTFSKQRCMPSLWRTFIDGYWALDNGKWEQAVNSLSDPSITEVNFIPEIITTLSTLVSPPDSACSHVLNFVRFVQPQLSVNSMESDVRVAAIASAASLTEAFKVIRLEFSSEQQERMREIIWCWALGAPRVPCGRGIHLIQPQALKELLHIPLHTEEESHLVNFLCCPPRNIPSESLSKLHDLVTLRLIHRGHYKQALQLDKKLAGNGAGTQDDKQKRRDMVREFVSKLPDVHRKVLLADVEVSLRREEKEMNSYSGQVNTNGQWAHANGTTDGYKASQASISDSTASAPIFTSTFIPSGPMATPMAPTPIRPSGSSSALAHLTRASPRSTTPSQSHSPFNGPPRFATAAAASTSSPRQNQPLVGSPFNISGQASEIRSKRLSPDKPRPKPLINDDDQQEDNTILHGSVKRKGKGLTVGNGSLRKSARQASQGLEPEESVVDENHPIDAIREDGPWSPPTTHTKETRPTRRPKQIQVREKPESSPVIRSNRTRQKVSQGEGSYPQDEPPARRTRASSVQSEAPTPSTRKRMTRSVSRALADSDLSDGDAILPSPKKTVQTNTTRKRRGSVSVSEISETGGNEVQTPRVKRSTRRGAASPTPSVAGSETGTRSRKRKDAIPTSRMSTRSRKV</sequence>
<dbReference type="RefSeq" id="XP_066067429.1">
    <property type="nucleotide sequence ID" value="XM_066211332.1"/>
</dbReference>
<feature type="compositionally biased region" description="Basic and acidic residues" evidence="3">
    <location>
        <begin position="513"/>
        <end position="524"/>
    </location>
</feature>
<dbReference type="VEuPathDB" id="FungiDB:L203_03141"/>
<dbReference type="OrthoDB" id="20729at2759"/>
<evidence type="ECO:0000256" key="1">
    <source>
        <dbReference type="ARBA" id="ARBA00004123"/>
    </source>
</evidence>
<feature type="compositionally biased region" description="Polar residues" evidence="3">
    <location>
        <begin position="651"/>
        <end position="662"/>
    </location>
</feature>
<protein>
    <submittedName>
        <fullName evidence="4">Uncharacterized protein</fullName>
    </submittedName>
</protein>
<dbReference type="EMBL" id="CP143785">
    <property type="protein sequence ID" value="WVN86729.1"/>
    <property type="molecule type" value="Genomic_DNA"/>
</dbReference>
<keyword evidence="5" id="KW-1185">Reference proteome</keyword>
<organism evidence="4 5">
    <name type="scientific">Cryptococcus depauperatus CBS 7841</name>
    <dbReference type="NCBI Taxonomy" id="1295531"/>
    <lineage>
        <taxon>Eukaryota</taxon>
        <taxon>Fungi</taxon>
        <taxon>Dikarya</taxon>
        <taxon>Basidiomycota</taxon>
        <taxon>Agaricomycotina</taxon>
        <taxon>Tremellomycetes</taxon>
        <taxon>Tremellales</taxon>
        <taxon>Cryptococcaceae</taxon>
        <taxon>Cryptococcus</taxon>
    </lineage>
</organism>
<evidence type="ECO:0000256" key="2">
    <source>
        <dbReference type="ARBA" id="ARBA00023242"/>
    </source>
</evidence>
<dbReference type="KEGG" id="cdep:91086113"/>
<dbReference type="Proteomes" id="UP000094043">
    <property type="component" value="Chromosome 2"/>
</dbReference>
<feature type="compositionally biased region" description="Polar residues" evidence="3">
    <location>
        <begin position="706"/>
        <end position="720"/>
    </location>
</feature>